<dbReference type="EC" id="3.1.3.16" evidence="3"/>
<comment type="similarity">
    <text evidence="2 9">Belongs to the PP2C family.</text>
</comment>
<dbReference type="GO" id="GO:0046872">
    <property type="term" value="F:metal ion binding"/>
    <property type="evidence" value="ECO:0007669"/>
    <property type="project" value="UniProtKB-KW"/>
</dbReference>
<sequence>MGNYLRKPVTVKDSHDMENSTLMCGVSSMQGWRETQEDAHNCLIDFDKDVSLFAVYDGHGGAEIALYAADQLPQFVRDELAKKKSYKDALINSYLKFDDSLIDPPVVEKLNTLREELSKEENNCVDADEDEPLDELFNEAKLPIEDIILKYKKQFRNLHKENNTDQPGSSKESSTSKTGEESSNSDTIVIDLEKALNDACNSKAADTKKDETENGVNEIKFKVDNEEAGGSSSSKVNGTNDKLTNEIENAVPGPSKSEGSSSSQEQNGSVEPKPEGTAYMIGNDASENDTSSDSEDELFEPEIPSSSEEESLDDSGSETESEDDVCYSNSLLANICGMDDDDEDDLAGKDSGCTAVMALLVKGKLYVANAGDSRCVVSIDGKAFDMSKDHKPEDEIELNRITAAGGRVSSDGRVNGGLNLSRALGDHKYKNNDKLPNTEQMITALPDVTDLDIKPESINFIVLACDGIWNSLSSQEVVDFISERINNPDVKLSLICEELFDKCLAPDTLSDGTGCDNMTCIIVKFKFNNLKRSYTETEDTEDSVDVIEIKKLKTDSAENSDCMELNEPETDAVENSDGVQLIKPETDAVENSDGVQLIKLETDVVELIKSEIDSTENSECMELNEPETDAVENSDGVELIKPETDAVENSDGVELIKLETDAAVISDGVELIKSETDVVENSDGVELIKLETDAAVISDGVELNKSETDVVENSDGVELIKLETDAAVISDGVELIKPETDAAEESDGVELNKPVTDAAEKSDSVAVLNELKTDLTENSDVAGLNNTKTDSAEPEPMQ</sequence>
<dbReference type="PANTHER" id="PTHR13832:SF803">
    <property type="entry name" value="PROTEIN PHOSPHATASE 1G"/>
    <property type="match status" value="1"/>
</dbReference>
<dbReference type="Gene3D" id="3.60.40.10">
    <property type="entry name" value="PPM-type phosphatase domain"/>
    <property type="match status" value="2"/>
</dbReference>
<feature type="domain" description="PPM-type phosphatase" evidence="11">
    <location>
        <begin position="23"/>
        <end position="525"/>
    </location>
</feature>
<keyword evidence="6" id="KW-0460">Magnesium</keyword>
<evidence type="ECO:0000313" key="13">
    <source>
        <dbReference type="Proteomes" id="UP000325440"/>
    </source>
</evidence>
<evidence type="ECO:0000256" key="4">
    <source>
        <dbReference type="ARBA" id="ARBA00022723"/>
    </source>
</evidence>
<feature type="region of interest" description="Disordered" evidence="10">
    <location>
        <begin position="203"/>
        <end position="324"/>
    </location>
</feature>
<dbReference type="Pfam" id="PF00481">
    <property type="entry name" value="PP2C"/>
    <property type="match status" value="2"/>
</dbReference>
<accession>A0A5E4NGM6</accession>
<dbReference type="Proteomes" id="UP000325440">
    <property type="component" value="Unassembled WGS sequence"/>
</dbReference>
<feature type="compositionally biased region" description="Polar residues" evidence="10">
    <location>
        <begin position="230"/>
        <end position="242"/>
    </location>
</feature>
<evidence type="ECO:0000256" key="7">
    <source>
        <dbReference type="ARBA" id="ARBA00022912"/>
    </source>
</evidence>
<protein>
    <recommendedName>
        <fullName evidence="3">protein-serine/threonine phosphatase</fullName>
        <ecNumber evidence="3">3.1.3.16</ecNumber>
    </recommendedName>
</protein>
<comment type="cofactor">
    <cofactor evidence="1">
        <name>Mn(2+)</name>
        <dbReference type="ChEBI" id="CHEBI:29035"/>
    </cofactor>
</comment>
<dbReference type="SMART" id="SM00332">
    <property type="entry name" value="PP2Cc"/>
    <property type="match status" value="1"/>
</dbReference>
<dbReference type="PANTHER" id="PTHR13832">
    <property type="entry name" value="PROTEIN PHOSPHATASE 2C"/>
    <property type="match status" value="1"/>
</dbReference>
<evidence type="ECO:0000256" key="3">
    <source>
        <dbReference type="ARBA" id="ARBA00013081"/>
    </source>
</evidence>
<evidence type="ECO:0000256" key="6">
    <source>
        <dbReference type="ARBA" id="ARBA00022842"/>
    </source>
</evidence>
<dbReference type="AlphaFoldDB" id="A0A5E4NGM6"/>
<dbReference type="CDD" id="cd00143">
    <property type="entry name" value="PP2Cc"/>
    <property type="match status" value="1"/>
</dbReference>
<feature type="compositionally biased region" description="Low complexity" evidence="10">
    <location>
        <begin position="255"/>
        <end position="269"/>
    </location>
</feature>
<keyword evidence="13" id="KW-1185">Reference proteome</keyword>
<dbReference type="SUPFAM" id="SSF81606">
    <property type="entry name" value="PP2C-like"/>
    <property type="match status" value="1"/>
</dbReference>
<keyword evidence="4" id="KW-0479">Metal-binding</keyword>
<dbReference type="InterPro" id="IPR036457">
    <property type="entry name" value="PPM-type-like_dom_sf"/>
</dbReference>
<proteinExistence type="inferred from homology"/>
<name>A0A5E4NGM6_9HEMI</name>
<dbReference type="PROSITE" id="PS51746">
    <property type="entry name" value="PPM_2"/>
    <property type="match status" value="1"/>
</dbReference>
<dbReference type="PROSITE" id="PS01032">
    <property type="entry name" value="PPM_1"/>
    <property type="match status" value="1"/>
</dbReference>
<evidence type="ECO:0000313" key="12">
    <source>
        <dbReference type="EMBL" id="VVC41516.1"/>
    </source>
</evidence>
<feature type="compositionally biased region" description="Acidic residues" evidence="10">
    <location>
        <begin position="307"/>
        <end position="324"/>
    </location>
</feature>
<evidence type="ECO:0000256" key="8">
    <source>
        <dbReference type="ARBA" id="ARBA00023211"/>
    </source>
</evidence>
<reference evidence="12 13" key="1">
    <citation type="submission" date="2019-08" db="EMBL/GenBank/DDBJ databases">
        <authorList>
            <person name="Alioto T."/>
            <person name="Alioto T."/>
            <person name="Gomez Garrido J."/>
        </authorList>
    </citation>
    <scope>NUCLEOTIDE SEQUENCE [LARGE SCALE GENOMIC DNA]</scope>
</reference>
<dbReference type="InterPro" id="IPR015655">
    <property type="entry name" value="PP2C"/>
</dbReference>
<feature type="compositionally biased region" description="Low complexity" evidence="10">
    <location>
        <begin position="168"/>
        <end position="177"/>
    </location>
</feature>
<feature type="region of interest" description="Disordered" evidence="10">
    <location>
        <begin position="740"/>
        <end position="798"/>
    </location>
</feature>
<dbReference type="InterPro" id="IPR001932">
    <property type="entry name" value="PPM-type_phosphatase-like_dom"/>
</dbReference>
<evidence type="ECO:0000256" key="2">
    <source>
        <dbReference type="ARBA" id="ARBA00006702"/>
    </source>
</evidence>
<feature type="compositionally biased region" description="Polar residues" evidence="10">
    <location>
        <begin position="776"/>
        <end position="789"/>
    </location>
</feature>
<dbReference type="InterPro" id="IPR000222">
    <property type="entry name" value="PP2C_BS"/>
</dbReference>
<feature type="compositionally biased region" description="Acidic residues" evidence="10">
    <location>
        <begin position="286"/>
        <end position="300"/>
    </location>
</feature>
<organism evidence="12 13">
    <name type="scientific">Cinara cedri</name>
    <dbReference type="NCBI Taxonomy" id="506608"/>
    <lineage>
        <taxon>Eukaryota</taxon>
        <taxon>Metazoa</taxon>
        <taxon>Ecdysozoa</taxon>
        <taxon>Arthropoda</taxon>
        <taxon>Hexapoda</taxon>
        <taxon>Insecta</taxon>
        <taxon>Pterygota</taxon>
        <taxon>Neoptera</taxon>
        <taxon>Paraneoptera</taxon>
        <taxon>Hemiptera</taxon>
        <taxon>Sternorrhyncha</taxon>
        <taxon>Aphidomorpha</taxon>
        <taxon>Aphidoidea</taxon>
        <taxon>Aphididae</taxon>
        <taxon>Lachninae</taxon>
        <taxon>Cinara</taxon>
    </lineage>
</organism>
<evidence type="ECO:0000256" key="5">
    <source>
        <dbReference type="ARBA" id="ARBA00022801"/>
    </source>
</evidence>
<dbReference type="OrthoDB" id="10264738at2759"/>
<evidence type="ECO:0000259" key="11">
    <source>
        <dbReference type="PROSITE" id="PS51746"/>
    </source>
</evidence>
<keyword evidence="5 9" id="KW-0378">Hydrolase</keyword>
<gene>
    <name evidence="12" type="ORF">CINCED_3A021040</name>
</gene>
<evidence type="ECO:0000256" key="9">
    <source>
        <dbReference type="RuleBase" id="RU003465"/>
    </source>
</evidence>
<dbReference type="GO" id="GO:0004722">
    <property type="term" value="F:protein serine/threonine phosphatase activity"/>
    <property type="evidence" value="ECO:0007669"/>
    <property type="project" value="UniProtKB-EC"/>
</dbReference>
<keyword evidence="7 9" id="KW-0904">Protein phosphatase</keyword>
<keyword evidence="8" id="KW-0464">Manganese</keyword>
<dbReference type="EMBL" id="CABPRJ010001920">
    <property type="protein sequence ID" value="VVC41516.1"/>
    <property type="molecule type" value="Genomic_DNA"/>
</dbReference>
<evidence type="ECO:0000256" key="1">
    <source>
        <dbReference type="ARBA" id="ARBA00001936"/>
    </source>
</evidence>
<evidence type="ECO:0000256" key="10">
    <source>
        <dbReference type="SAM" id="MobiDB-lite"/>
    </source>
</evidence>
<feature type="region of interest" description="Disordered" evidence="10">
    <location>
        <begin position="160"/>
        <end position="186"/>
    </location>
</feature>